<dbReference type="GO" id="GO:0003677">
    <property type="term" value="F:DNA binding"/>
    <property type="evidence" value="ECO:0007669"/>
    <property type="project" value="InterPro"/>
</dbReference>
<feature type="transmembrane region" description="Helical" evidence="1">
    <location>
        <begin position="107"/>
        <end position="128"/>
    </location>
</feature>
<evidence type="ECO:0000313" key="3">
    <source>
        <dbReference type="EMBL" id="TJY66671.1"/>
    </source>
</evidence>
<dbReference type="AlphaFoldDB" id="A0A4U0H4P0"/>
<dbReference type="EMBL" id="SUKA01000002">
    <property type="protein sequence ID" value="TJY66671.1"/>
    <property type="molecule type" value="Genomic_DNA"/>
</dbReference>
<dbReference type="Gene3D" id="1.10.260.40">
    <property type="entry name" value="lambda repressor-like DNA-binding domains"/>
    <property type="match status" value="1"/>
</dbReference>
<dbReference type="CDD" id="cd00093">
    <property type="entry name" value="HTH_XRE"/>
    <property type="match status" value="1"/>
</dbReference>
<evidence type="ECO:0000259" key="2">
    <source>
        <dbReference type="PROSITE" id="PS50943"/>
    </source>
</evidence>
<keyword evidence="1" id="KW-0472">Membrane</keyword>
<dbReference type="PROSITE" id="PS50943">
    <property type="entry name" value="HTH_CROC1"/>
    <property type="match status" value="1"/>
</dbReference>
<keyword evidence="4" id="KW-1185">Reference proteome</keyword>
<proteinExistence type="predicted"/>
<dbReference type="SUPFAM" id="SSF47413">
    <property type="entry name" value="lambda repressor-like DNA-binding domains"/>
    <property type="match status" value="1"/>
</dbReference>
<accession>A0A4U0H4P0</accession>
<comment type="caution">
    <text evidence="3">The sequence shown here is derived from an EMBL/GenBank/DDBJ whole genome shotgun (WGS) entry which is preliminary data.</text>
</comment>
<dbReference type="Proteomes" id="UP000309872">
    <property type="component" value="Unassembled WGS sequence"/>
</dbReference>
<keyword evidence="1" id="KW-0812">Transmembrane</keyword>
<evidence type="ECO:0000313" key="4">
    <source>
        <dbReference type="Proteomes" id="UP000309872"/>
    </source>
</evidence>
<keyword evidence="1" id="KW-1133">Transmembrane helix</keyword>
<protein>
    <submittedName>
        <fullName evidence="3">Helix-turn-helix domain-containing protein</fullName>
    </submittedName>
</protein>
<dbReference type="InterPro" id="IPR001387">
    <property type="entry name" value="Cro/C1-type_HTH"/>
</dbReference>
<dbReference type="RefSeq" id="WP_136820020.1">
    <property type="nucleotide sequence ID" value="NZ_BMJX01000002.1"/>
</dbReference>
<feature type="domain" description="HTH cro/C1-type" evidence="2">
    <location>
        <begin position="11"/>
        <end position="65"/>
    </location>
</feature>
<sequence>MTKQPKLGQYLAELRKNSGITQEEIASRSGVNVRTVQRIETGDVTPRTFTVKAILAALGYKDEEYPSSIFPKTKRENTRDIFKSKLHLVINYILSNMKKLKDFLSNYFLATGIVWFLCGIGIISFNWHFGPQEISITLLVPLSYALFRIFEK</sequence>
<dbReference type="Pfam" id="PF13560">
    <property type="entry name" value="HTH_31"/>
    <property type="match status" value="1"/>
</dbReference>
<evidence type="ECO:0000256" key="1">
    <source>
        <dbReference type="SAM" id="Phobius"/>
    </source>
</evidence>
<organism evidence="3 4">
    <name type="scientific">Sphingobacterium alkalisoli</name>
    <dbReference type="NCBI Taxonomy" id="1874115"/>
    <lineage>
        <taxon>Bacteria</taxon>
        <taxon>Pseudomonadati</taxon>
        <taxon>Bacteroidota</taxon>
        <taxon>Sphingobacteriia</taxon>
        <taxon>Sphingobacteriales</taxon>
        <taxon>Sphingobacteriaceae</taxon>
        <taxon>Sphingobacterium</taxon>
    </lineage>
</organism>
<gene>
    <name evidence="3" type="ORF">FAZ19_07065</name>
</gene>
<dbReference type="InterPro" id="IPR010982">
    <property type="entry name" value="Lambda_DNA-bd_dom_sf"/>
</dbReference>
<dbReference type="SMART" id="SM00530">
    <property type="entry name" value="HTH_XRE"/>
    <property type="match status" value="1"/>
</dbReference>
<reference evidence="3 4" key="1">
    <citation type="submission" date="2019-04" db="EMBL/GenBank/DDBJ databases">
        <title>Sphingobacterium olei sp. nov., isolated from oil-contaminated soil.</title>
        <authorList>
            <person name="Liu B."/>
        </authorList>
    </citation>
    <scope>NUCLEOTIDE SEQUENCE [LARGE SCALE GENOMIC DNA]</scope>
    <source>
        <strain evidence="3 4">Y3L14</strain>
    </source>
</reference>
<name>A0A4U0H4P0_9SPHI</name>
<dbReference type="OrthoDB" id="713972at2"/>